<name>A0A914Y497_9BILA</name>
<dbReference type="Proteomes" id="UP000887577">
    <property type="component" value="Unplaced"/>
</dbReference>
<evidence type="ECO:0000313" key="1">
    <source>
        <dbReference type="Proteomes" id="UP000887577"/>
    </source>
</evidence>
<dbReference type="WBParaSite" id="PSU_v2.g12564.t1">
    <property type="protein sequence ID" value="PSU_v2.g12564.t1"/>
    <property type="gene ID" value="PSU_v2.g12564"/>
</dbReference>
<keyword evidence="1" id="KW-1185">Reference proteome</keyword>
<accession>A0A914Y497</accession>
<evidence type="ECO:0000313" key="2">
    <source>
        <dbReference type="WBParaSite" id="PSU_v2.g12564.t1"/>
    </source>
</evidence>
<organism evidence="1 2">
    <name type="scientific">Panagrolaimus superbus</name>
    <dbReference type="NCBI Taxonomy" id="310955"/>
    <lineage>
        <taxon>Eukaryota</taxon>
        <taxon>Metazoa</taxon>
        <taxon>Ecdysozoa</taxon>
        <taxon>Nematoda</taxon>
        <taxon>Chromadorea</taxon>
        <taxon>Rhabditida</taxon>
        <taxon>Tylenchina</taxon>
        <taxon>Panagrolaimomorpha</taxon>
        <taxon>Panagrolaimoidea</taxon>
        <taxon>Panagrolaimidae</taxon>
        <taxon>Panagrolaimus</taxon>
    </lineage>
</organism>
<sequence>MGNIVTILRPHNHPPDYANVEKEILKRNIIDNAAAQGLSTTLDLTGIISSLPNSLASKMPTLDCMKRAIRRRQNISVQSNRSMEGPLPTSTGTDYYSSISENATSGSMDIFINNHQHHNLHNPLFDAKELQSSLYDDSSNNATTSNFPLIFEQPSNDETPNIK</sequence>
<dbReference type="AlphaFoldDB" id="A0A914Y497"/>
<proteinExistence type="predicted"/>
<protein>
    <submittedName>
        <fullName evidence="2">Uncharacterized protein</fullName>
    </submittedName>
</protein>
<reference evidence="2" key="1">
    <citation type="submission" date="2022-11" db="UniProtKB">
        <authorList>
            <consortium name="WormBaseParasite"/>
        </authorList>
    </citation>
    <scope>IDENTIFICATION</scope>
</reference>